<dbReference type="Gene3D" id="3.40.367.20">
    <property type="match status" value="1"/>
</dbReference>
<protein>
    <recommendedName>
        <fullName evidence="12">Phosphotransferase</fullName>
        <ecNumber evidence="12">2.7.1.-</ecNumber>
    </recommendedName>
</protein>
<evidence type="ECO:0000256" key="12">
    <source>
        <dbReference type="RuleBase" id="RU362007"/>
    </source>
</evidence>
<evidence type="ECO:0000256" key="4">
    <source>
        <dbReference type="ARBA" id="ARBA00022679"/>
    </source>
</evidence>
<feature type="domain" description="Hexokinase C-terminal" evidence="14">
    <location>
        <begin position="211"/>
        <end position="445"/>
    </location>
</feature>
<proteinExistence type="inferred from homology"/>
<dbReference type="Proteomes" id="UP001642540">
    <property type="component" value="Unassembled WGS sequence"/>
</dbReference>
<comment type="catalytic activity">
    <reaction evidence="10">
        <text>D-fructose + ATP = D-fructose 6-phosphate + ADP + H(+)</text>
        <dbReference type="Rhea" id="RHEA:16125"/>
        <dbReference type="ChEBI" id="CHEBI:15378"/>
        <dbReference type="ChEBI" id="CHEBI:30616"/>
        <dbReference type="ChEBI" id="CHEBI:37721"/>
        <dbReference type="ChEBI" id="CHEBI:61527"/>
        <dbReference type="ChEBI" id="CHEBI:456216"/>
        <dbReference type="EC" id="2.7.1.1"/>
    </reaction>
    <physiologicalReaction direction="left-to-right" evidence="10">
        <dbReference type="Rhea" id="RHEA:16126"/>
    </physiologicalReaction>
</comment>
<evidence type="ECO:0000256" key="11">
    <source>
        <dbReference type="ARBA" id="ARBA00048160"/>
    </source>
</evidence>
<keyword evidence="7 12" id="KW-0067">ATP-binding</keyword>
<comment type="similarity">
    <text evidence="3 12">Belongs to the hexokinase family.</text>
</comment>
<dbReference type="InterPro" id="IPR022673">
    <property type="entry name" value="Hexokinase_C"/>
</dbReference>
<evidence type="ECO:0000259" key="14">
    <source>
        <dbReference type="Pfam" id="PF03727"/>
    </source>
</evidence>
<dbReference type="PRINTS" id="PR00475">
    <property type="entry name" value="HEXOKINASE"/>
</dbReference>
<dbReference type="EMBL" id="CAXLJM020000025">
    <property type="protein sequence ID" value="CAL8092318.1"/>
    <property type="molecule type" value="Genomic_DNA"/>
</dbReference>
<keyword evidence="6 12" id="KW-0418">Kinase</keyword>
<feature type="domain" description="Hexokinase N-terminal" evidence="13">
    <location>
        <begin position="9"/>
        <end position="205"/>
    </location>
</feature>
<comment type="caution">
    <text evidence="15">The sequence shown here is derived from an EMBL/GenBank/DDBJ whole genome shotgun (WGS) entry which is preliminary data.</text>
</comment>
<evidence type="ECO:0000259" key="13">
    <source>
        <dbReference type="Pfam" id="PF00349"/>
    </source>
</evidence>
<dbReference type="PROSITE" id="PS51748">
    <property type="entry name" value="HEXOKINASE_2"/>
    <property type="match status" value="1"/>
</dbReference>
<evidence type="ECO:0000256" key="1">
    <source>
        <dbReference type="ARBA" id="ARBA00004888"/>
    </source>
</evidence>
<evidence type="ECO:0000256" key="2">
    <source>
        <dbReference type="ARBA" id="ARBA00005028"/>
    </source>
</evidence>
<dbReference type="InterPro" id="IPR043129">
    <property type="entry name" value="ATPase_NBD"/>
</dbReference>
<evidence type="ECO:0000256" key="9">
    <source>
        <dbReference type="ARBA" id="ARBA00044613"/>
    </source>
</evidence>
<dbReference type="Pfam" id="PF00349">
    <property type="entry name" value="Hexokinase_1"/>
    <property type="match status" value="1"/>
</dbReference>
<evidence type="ECO:0000256" key="3">
    <source>
        <dbReference type="ARBA" id="ARBA00009225"/>
    </source>
</evidence>
<dbReference type="InterPro" id="IPR022672">
    <property type="entry name" value="Hexokinase_N"/>
</dbReference>
<sequence length="461" mass="51224">MELVANNTIKEICEALVISDSKLAQVRDLLHQEIEKGLCKETNPEATVKCFPSYVRHLPNRKEAGKFLALDLGGTNFRILLIELTEEAIETKIVSKIFAIPNDIMVGPGSELFDYIAHCLSEFVHEYNVQHEKLPLGFTFSFPLRQEGLSKGVLVKWAKGFTCSGVVGEDIVRLLQEAVERKGDFEVDIVAILNDTTGTLMSCSYENPQCRIAIIVGTGTNACYVEDLDKVEMWDGDCREPRQVLINTEWGAFGEDGSLDFILTEYDRELDQNSLDVGHHIFGKMISGMYIGEIAGLVLRRLCREGLLFNGKGSEKFYERGSFDTKYLSEIEEEESGVISNCQKILDELCIPEYTEEDCSNVRYVCELVSRRSAALVSAGVACLLNRVKEKHVVVAMDGSVYRLHPAFHTVMVEGIAKLIDPDLEFELVFSKDGGGKGAALVAAVTARISDENDIDEHVSA</sequence>
<dbReference type="EC" id="2.7.1.-" evidence="12"/>
<dbReference type="SUPFAM" id="SSF53067">
    <property type="entry name" value="Actin-like ATPase domain"/>
    <property type="match status" value="2"/>
</dbReference>
<dbReference type="CDD" id="cd24019">
    <property type="entry name" value="ASKHA_NBD_HK_meta"/>
    <property type="match status" value="1"/>
</dbReference>
<keyword evidence="8 12" id="KW-0324">Glycolysis</keyword>
<keyword evidence="5 12" id="KW-0547">Nucleotide-binding</keyword>
<keyword evidence="4 12" id="KW-0808">Transferase</keyword>
<dbReference type="PANTHER" id="PTHR19443">
    <property type="entry name" value="HEXOKINASE"/>
    <property type="match status" value="1"/>
</dbReference>
<evidence type="ECO:0000256" key="6">
    <source>
        <dbReference type="ARBA" id="ARBA00022777"/>
    </source>
</evidence>
<evidence type="ECO:0000313" key="16">
    <source>
        <dbReference type="Proteomes" id="UP001642540"/>
    </source>
</evidence>
<dbReference type="Gene3D" id="3.30.420.40">
    <property type="match status" value="1"/>
</dbReference>
<name>A0ABP1Q7J2_9HEXA</name>
<gene>
    <name evidence="15" type="ORF">ODALV1_LOCUS8177</name>
</gene>
<evidence type="ECO:0000256" key="7">
    <source>
        <dbReference type="ARBA" id="ARBA00022840"/>
    </source>
</evidence>
<evidence type="ECO:0000256" key="8">
    <source>
        <dbReference type="ARBA" id="ARBA00023152"/>
    </source>
</evidence>
<dbReference type="InterPro" id="IPR001312">
    <property type="entry name" value="Hexokinase"/>
</dbReference>
<dbReference type="PANTHER" id="PTHR19443:SF16">
    <property type="entry name" value="HEXOKINASE TYPE 1-RELATED"/>
    <property type="match status" value="1"/>
</dbReference>
<comment type="catalytic activity">
    <reaction evidence="11">
        <text>D-glucose + ATP = D-glucose 6-phosphate + ADP + H(+)</text>
        <dbReference type="Rhea" id="RHEA:17825"/>
        <dbReference type="ChEBI" id="CHEBI:4167"/>
        <dbReference type="ChEBI" id="CHEBI:15378"/>
        <dbReference type="ChEBI" id="CHEBI:30616"/>
        <dbReference type="ChEBI" id="CHEBI:61548"/>
        <dbReference type="ChEBI" id="CHEBI:456216"/>
        <dbReference type="EC" id="2.7.1.1"/>
    </reaction>
    <physiologicalReaction direction="left-to-right" evidence="11">
        <dbReference type="Rhea" id="RHEA:17826"/>
    </physiologicalReaction>
</comment>
<comment type="pathway">
    <text evidence="2">Carbohydrate metabolism; hexose metabolism.</text>
</comment>
<evidence type="ECO:0000256" key="10">
    <source>
        <dbReference type="ARBA" id="ARBA00047905"/>
    </source>
</evidence>
<comment type="catalytic activity">
    <reaction evidence="9">
        <text>a D-hexose + ATP = a D-hexose 6-phosphate + ADP + H(+)</text>
        <dbReference type="Rhea" id="RHEA:22740"/>
        <dbReference type="ChEBI" id="CHEBI:4194"/>
        <dbReference type="ChEBI" id="CHEBI:15378"/>
        <dbReference type="ChEBI" id="CHEBI:30616"/>
        <dbReference type="ChEBI" id="CHEBI:229467"/>
        <dbReference type="ChEBI" id="CHEBI:456216"/>
        <dbReference type="EC" id="2.7.1.1"/>
    </reaction>
    <physiologicalReaction direction="left-to-right" evidence="9">
        <dbReference type="Rhea" id="RHEA:22741"/>
    </physiologicalReaction>
</comment>
<comment type="pathway">
    <text evidence="1">Carbohydrate degradation; glycolysis; D-glyceraldehyde 3-phosphate and glycerone phosphate from D-glucose: step 1/4.</text>
</comment>
<keyword evidence="16" id="KW-1185">Reference proteome</keyword>
<evidence type="ECO:0000313" key="15">
    <source>
        <dbReference type="EMBL" id="CAL8092318.1"/>
    </source>
</evidence>
<accession>A0ABP1Q7J2</accession>
<organism evidence="15 16">
    <name type="scientific">Orchesella dallaii</name>
    <dbReference type="NCBI Taxonomy" id="48710"/>
    <lineage>
        <taxon>Eukaryota</taxon>
        <taxon>Metazoa</taxon>
        <taxon>Ecdysozoa</taxon>
        <taxon>Arthropoda</taxon>
        <taxon>Hexapoda</taxon>
        <taxon>Collembola</taxon>
        <taxon>Entomobryomorpha</taxon>
        <taxon>Entomobryoidea</taxon>
        <taxon>Orchesellidae</taxon>
        <taxon>Orchesellinae</taxon>
        <taxon>Orchesella</taxon>
    </lineage>
</organism>
<dbReference type="Pfam" id="PF03727">
    <property type="entry name" value="Hexokinase_2"/>
    <property type="match status" value="1"/>
</dbReference>
<reference evidence="15 16" key="1">
    <citation type="submission" date="2024-08" db="EMBL/GenBank/DDBJ databases">
        <authorList>
            <person name="Cucini C."/>
            <person name="Frati F."/>
        </authorList>
    </citation>
    <scope>NUCLEOTIDE SEQUENCE [LARGE SCALE GENOMIC DNA]</scope>
</reference>
<evidence type="ECO:0000256" key="5">
    <source>
        <dbReference type="ARBA" id="ARBA00022741"/>
    </source>
</evidence>